<dbReference type="GeneID" id="125315390"/>
<feature type="compositionally biased region" description="Polar residues" evidence="1">
    <location>
        <begin position="1"/>
        <end position="10"/>
    </location>
</feature>
<dbReference type="PANTHER" id="PTHR37175:SF1">
    <property type="entry name" value="CONSTANS-LIKE PROTEIN-RELATED"/>
    <property type="match status" value="1"/>
</dbReference>
<dbReference type="Proteomes" id="UP000827889">
    <property type="component" value="Chromosome 6"/>
</dbReference>
<gene>
    <name evidence="3" type="primary">LOC125315390</name>
</gene>
<accession>A0ABM3HHG2</accession>
<organism evidence="2 3">
    <name type="scientific">Rhodamnia argentea</name>
    <dbReference type="NCBI Taxonomy" id="178133"/>
    <lineage>
        <taxon>Eukaryota</taxon>
        <taxon>Viridiplantae</taxon>
        <taxon>Streptophyta</taxon>
        <taxon>Embryophyta</taxon>
        <taxon>Tracheophyta</taxon>
        <taxon>Spermatophyta</taxon>
        <taxon>Magnoliopsida</taxon>
        <taxon>eudicotyledons</taxon>
        <taxon>Gunneridae</taxon>
        <taxon>Pentapetalae</taxon>
        <taxon>rosids</taxon>
        <taxon>malvids</taxon>
        <taxon>Myrtales</taxon>
        <taxon>Myrtaceae</taxon>
        <taxon>Myrtoideae</taxon>
        <taxon>Myrteae</taxon>
        <taxon>Australasian group</taxon>
        <taxon>Rhodamnia</taxon>
    </lineage>
</organism>
<proteinExistence type="predicted"/>
<evidence type="ECO:0000256" key="1">
    <source>
        <dbReference type="SAM" id="MobiDB-lite"/>
    </source>
</evidence>
<dbReference type="RefSeq" id="XP_048136049.1">
    <property type="nucleotide sequence ID" value="XM_048280092.1"/>
</dbReference>
<reference evidence="3" key="1">
    <citation type="submission" date="2025-08" db="UniProtKB">
        <authorList>
            <consortium name="RefSeq"/>
        </authorList>
    </citation>
    <scope>IDENTIFICATION</scope>
    <source>
        <tissue evidence="3">Leaf</tissue>
    </source>
</reference>
<feature type="compositionally biased region" description="Acidic residues" evidence="1">
    <location>
        <begin position="78"/>
        <end position="91"/>
    </location>
</feature>
<feature type="region of interest" description="Disordered" evidence="1">
    <location>
        <begin position="1"/>
        <end position="95"/>
    </location>
</feature>
<protein>
    <submittedName>
        <fullName evidence="3">Uncharacterized protein LOC125315390 isoform X2</fullName>
    </submittedName>
</protein>
<sequence length="165" mass="18297">MNAVPFTSPNHMDENGRGSDTDSNPDEAPEYYQPISVADDSDSGSDSPVDFPQRLPNGYCVENGVSSLSVNDGFELTSSDDDGDDEGEEEEERAREAYDAAMSRAFREDETRRNAPLTPHDATRVMEAMRGVSFGGLAPDWAQSVPEDQWIERLRRLRQPPNTPN</sequence>
<feature type="compositionally biased region" description="Basic and acidic residues" evidence="1">
    <location>
        <begin position="11"/>
        <end position="20"/>
    </location>
</feature>
<keyword evidence="2" id="KW-1185">Reference proteome</keyword>
<name>A0ABM3HHG2_9MYRT</name>
<evidence type="ECO:0000313" key="2">
    <source>
        <dbReference type="Proteomes" id="UP000827889"/>
    </source>
</evidence>
<dbReference type="Pfam" id="PF06910">
    <property type="entry name" value="MEA1"/>
    <property type="match status" value="1"/>
</dbReference>
<dbReference type="PANTHER" id="PTHR37175">
    <property type="entry name" value="BNAA08G28800D PROTEIN"/>
    <property type="match status" value="1"/>
</dbReference>
<feature type="region of interest" description="Disordered" evidence="1">
    <location>
        <begin position="102"/>
        <end position="121"/>
    </location>
</feature>
<evidence type="ECO:0000313" key="3">
    <source>
        <dbReference type="RefSeq" id="XP_048136049.1"/>
    </source>
</evidence>